<dbReference type="PROSITE" id="PS50046">
    <property type="entry name" value="PHYTOCHROME_2"/>
    <property type="match status" value="1"/>
</dbReference>
<dbReference type="Gene3D" id="3.30.450.40">
    <property type="match status" value="2"/>
</dbReference>
<feature type="domain" description="Phytochrome chromophore attachment site" evidence="1">
    <location>
        <begin position="29"/>
        <end position="161"/>
    </location>
</feature>
<dbReference type="InterPro" id="IPR029016">
    <property type="entry name" value="GAF-like_dom_sf"/>
</dbReference>
<comment type="caution">
    <text evidence="3">The sequence shown here is derived from an EMBL/GenBank/DDBJ whole genome shotgun (WGS) entry which is preliminary data.</text>
</comment>
<dbReference type="Proteomes" id="UP000053372">
    <property type="component" value="Unassembled WGS sequence"/>
</dbReference>
<protein>
    <recommendedName>
        <fullName evidence="1">Phytochrome chromophore attachment site domain-containing protein</fullName>
    </recommendedName>
</protein>
<evidence type="ECO:0000313" key="2">
    <source>
        <dbReference type="EMBL" id="KST65380.1"/>
    </source>
</evidence>
<sequence>MQNFNQPKDNSYKDVGLEKVLQQVKQRIERDELIIKTTDRLRESLQVDRVVLYYFYNQWSGQVTFESLNQSKYSIIGSTGPDESFNDEYAAMYLQGRVRAINDIETASIHQCHREFLRELQVRANLVVPVLTPKGLWGLLVAHHCQAPRNWSISDIEVMEQGAQILATSPTILRS</sequence>
<organism evidence="3 4">
    <name type="scientific">Mastigocoleus testarum BC008</name>
    <dbReference type="NCBI Taxonomy" id="371196"/>
    <lineage>
        <taxon>Bacteria</taxon>
        <taxon>Bacillati</taxon>
        <taxon>Cyanobacteriota</taxon>
        <taxon>Cyanophyceae</taxon>
        <taxon>Nostocales</taxon>
        <taxon>Hapalosiphonaceae</taxon>
        <taxon>Mastigocoleus</taxon>
    </lineage>
</organism>
<dbReference type="Pfam" id="PF01590">
    <property type="entry name" value="GAF"/>
    <property type="match status" value="1"/>
</dbReference>
<dbReference type="InterPro" id="IPR016132">
    <property type="entry name" value="Phyto_chromo_attachment"/>
</dbReference>
<evidence type="ECO:0000313" key="3">
    <source>
        <dbReference type="EMBL" id="KST70444.1"/>
    </source>
</evidence>
<keyword evidence="4" id="KW-1185">Reference proteome</keyword>
<evidence type="ECO:0000313" key="4">
    <source>
        <dbReference type="Proteomes" id="UP000053372"/>
    </source>
</evidence>
<reference evidence="3 4" key="1">
    <citation type="journal article" date="2015" name="Genome Announc.">
        <title>Draft Genome of the Euendolithic (true boring) Cyanobacterium Mastigocoleus testarum strain BC008.</title>
        <authorList>
            <person name="Guida B.S."/>
            <person name="Garcia-Pichel F."/>
        </authorList>
    </citation>
    <scope>NUCLEOTIDE SEQUENCE [LARGE SCALE GENOMIC DNA]</scope>
    <source>
        <strain evidence="3 4">BC008</strain>
    </source>
</reference>
<name>A0A0V8A0Y2_9CYAN</name>
<dbReference type="RefSeq" id="WP_027845931.1">
    <property type="nucleotide sequence ID" value="NZ_LMTZ01000001.1"/>
</dbReference>
<dbReference type="SUPFAM" id="SSF55781">
    <property type="entry name" value="GAF domain-like"/>
    <property type="match status" value="1"/>
</dbReference>
<proteinExistence type="predicted"/>
<dbReference type="OrthoDB" id="516850at2"/>
<dbReference type="EMBL" id="LMTZ01000108">
    <property type="protein sequence ID" value="KST65380.1"/>
    <property type="molecule type" value="Genomic_DNA"/>
</dbReference>
<dbReference type="SMART" id="SM00065">
    <property type="entry name" value="GAF"/>
    <property type="match status" value="1"/>
</dbReference>
<dbReference type="EMBL" id="LMTZ01000001">
    <property type="protein sequence ID" value="KST70444.1"/>
    <property type="molecule type" value="Genomic_DNA"/>
</dbReference>
<dbReference type="AlphaFoldDB" id="A0A0V8A0Y2"/>
<dbReference type="InterPro" id="IPR003018">
    <property type="entry name" value="GAF"/>
</dbReference>
<gene>
    <name evidence="2" type="ORF">BC008_21525</name>
    <name evidence="3" type="ORF">BC008_45480</name>
</gene>
<accession>A0A0V8A0Y2</accession>
<evidence type="ECO:0000259" key="1">
    <source>
        <dbReference type="PROSITE" id="PS50046"/>
    </source>
</evidence>